<comment type="caution">
    <text evidence="1">The sequence shown here is derived from an EMBL/GenBank/DDBJ whole genome shotgun (WGS) entry which is preliminary data.</text>
</comment>
<gene>
    <name evidence="1" type="ORF">MENT_LOCUS53674</name>
</gene>
<sequence>MHLGELNRTISGHPGFDHFERSYSSAIRWPRGKLECTPYRSLQTFYSKAAEL</sequence>
<reference evidence="1 2" key="1">
    <citation type="submission" date="2020-08" db="EMBL/GenBank/DDBJ databases">
        <authorList>
            <person name="Koutsovoulos G."/>
            <person name="Danchin GJ E."/>
        </authorList>
    </citation>
    <scope>NUCLEOTIDE SEQUENCE [LARGE SCALE GENOMIC DNA]</scope>
</reference>
<evidence type="ECO:0000313" key="2">
    <source>
        <dbReference type="Proteomes" id="UP000580250"/>
    </source>
</evidence>
<dbReference type="Proteomes" id="UP000580250">
    <property type="component" value="Unassembled WGS sequence"/>
</dbReference>
<dbReference type="EMBL" id="CAJEWN010001817">
    <property type="protein sequence ID" value="CAD2200223.1"/>
    <property type="molecule type" value="Genomic_DNA"/>
</dbReference>
<accession>A0A6V7XLT8</accession>
<name>A0A6V7XLT8_MELEN</name>
<organism evidence="1 2">
    <name type="scientific">Meloidogyne enterolobii</name>
    <name type="common">Root-knot nematode worm</name>
    <name type="synonym">Meloidogyne mayaguensis</name>
    <dbReference type="NCBI Taxonomy" id="390850"/>
    <lineage>
        <taxon>Eukaryota</taxon>
        <taxon>Metazoa</taxon>
        <taxon>Ecdysozoa</taxon>
        <taxon>Nematoda</taxon>
        <taxon>Chromadorea</taxon>
        <taxon>Rhabditida</taxon>
        <taxon>Tylenchina</taxon>
        <taxon>Tylenchomorpha</taxon>
        <taxon>Tylenchoidea</taxon>
        <taxon>Meloidogynidae</taxon>
        <taxon>Meloidogyninae</taxon>
        <taxon>Meloidogyne</taxon>
    </lineage>
</organism>
<evidence type="ECO:0000313" key="1">
    <source>
        <dbReference type="EMBL" id="CAD2200223.1"/>
    </source>
</evidence>
<proteinExistence type="predicted"/>
<dbReference type="AlphaFoldDB" id="A0A6V7XLT8"/>
<protein>
    <submittedName>
        <fullName evidence="1">Uncharacterized protein</fullName>
    </submittedName>
</protein>